<comment type="similarity">
    <text evidence="5">Belongs to the class VI-like SAM-binding methyltransferase superfamily. Isoprenylcysteine carboxyl methyltransferase family.</text>
</comment>
<reference evidence="6" key="1">
    <citation type="submission" date="2018-04" db="EMBL/GenBank/DDBJ databases">
        <title>Whole genome sequencing of Hypsizygus marmoreus.</title>
        <authorList>
            <person name="Choi I.-G."/>
            <person name="Min B."/>
            <person name="Kim J.-G."/>
            <person name="Kim S."/>
            <person name="Oh Y.-L."/>
            <person name="Kong W.-S."/>
            <person name="Park H."/>
            <person name="Jeong J."/>
            <person name="Song E.-S."/>
        </authorList>
    </citation>
    <scope>NUCLEOTIDE SEQUENCE [LARGE SCALE GENOMIC DNA]</scope>
    <source>
        <strain evidence="6">51987-8</strain>
    </source>
</reference>
<keyword evidence="4 5" id="KW-0472">Membrane</keyword>
<comment type="catalytic activity">
    <reaction evidence="5">
        <text>[protein]-C-terminal S-[(2E,6E)-farnesyl]-L-cysteine + S-adenosyl-L-methionine = [protein]-C-terminal S-[(2E,6E)-farnesyl]-L-cysteine methyl ester + S-adenosyl-L-homocysteine</text>
        <dbReference type="Rhea" id="RHEA:21672"/>
        <dbReference type="Rhea" id="RHEA-COMP:12125"/>
        <dbReference type="Rhea" id="RHEA-COMP:12126"/>
        <dbReference type="ChEBI" id="CHEBI:57856"/>
        <dbReference type="ChEBI" id="CHEBI:59789"/>
        <dbReference type="ChEBI" id="CHEBI:90510"/>
        <dbReference type="ChEBI" id="CHEBI:90511"/>
        <dbReference type="EC" id="2.1.1.100"/>
    </reaction>
</comment>
<evidence type="ECO:0000256" key="2">
    <source>
        <dbReference type="ARBA" id="ARBA00022692"/>
    </source>
</evidence>
<dbReference type="AlphaFoldDB" id="A0A369K2Y3"/>
<keyword evidence="2 5" id="KW-0812">Transmembrane</keyword>
<dbReference type="OrthoDB" id="422086at2759"/>
<feature type="transmembrane region" description="Helical" evidence="5">
    <location>
        <begin position="185"/>
        <end position="202"/>
    </location>
</feature>
<comment type="caution">
    <text evidence="6">The sequence shown here is derived from an EMBL/GenBank/DDBJ whole genome shotgun (WGS) entry which is preliminary data.</text>
</comment>
<dbReference type="InterPro" id="IPR007269">
    <property type="entry name" value="ICMT_MeTrfase"/>
</dbReference>
<dbReference type="PANTHER" id="PTHR12714">
    <property type="entry name" value="PROTEIN-S ISOPRENYLCYSTEINE O-METHYLTRANSFERASE"/>
    <property type="match status" value="1"/>
</dbReference>
<dbReference type="STRING" id="39966.A0A369K2Y3"/>
<dbReference type="EC" id="2.1.1.100" evidence="5"/>
<dbReference type="InParanoid" id="A0A369K2Y3"/>
<keyword evidence="5" id="KW-0256">Endoplasmic reticulum</keyword>
<feature type="transmembrane region" description="Helical" evidence="5">
    <location>
        <begin position="146"/>
        <end position="165"/>
    </location>
</feature>
<comment type="subcellular location">
    <subcellularLocation>
        <location evidence="5">Endoplasmic reticulum membrane</location>
        <topology evidence="5">Multi-pass membrane protein</topology>
    </subcellularLocation>
    <subcellularLocation>
        <location evidence="1">Membrane</location>
        <topology evidence="1">Multi-pass membrane protein</topology>
    </subcellularLocation>
</comment>
<feature type="transmembrane region" description="Helical" evidence="5">
    <location>
        <begin position="92"/>
        <end position="114"/>
    </location>
</feature>
<name>A0A369K2Y3_HYPMA</name>
<dbReference type="Gene3D" id="1.20.120.1630">
    <property type="match status" value="1"/>
</dbReference>
<keyword evidence="5" id="KW-0489">Methyltransferase</keyword>
<keyword evidence="3 5" id="KW-1133">Transmembrane helix</keyword>
<keyword evidence="7" id="KW-1185">Reference proteome</keyword>
<evidence type="ECO:0000313" key="7">
    <source>
        <dbReference type="Proteomes" id="UP000076154"/>
    </source>
</evidence>
<feature type="transmembrane region" description="Helical" evidence="5">
    <location>
        <begin position="43"/>
        <end position="72"/>
    </location>
</feature>
<protein>
    <recommendedName>
        <fullName evidence="5">Protein-S-isoprenylcysteine O-methyltransferase</fullName>
        <ecNumber evidence="5">2.1.1.100</ecNumber>
    </recommendedName>
</protein>
<dbReference type="GO" id="GO:0032259">
    <property type="term" value="P:methylation"/>
    <property type="evidence" value="ECO:0007669"/>
    <property type="project" value="UniProtKB-KW"/>
</dbReference>
<keyword evidence="5" id="KW-0949">S-adenosyl-L-methionine</keyword>
<organism evidence="6 7">
    <name type="scientific">Hypsizygus marmoreus</name>
    <name type="common">White beech mushroom</name>
    <name type="synonym">Agaricus marmoreus</name>
    <dbReference type="NCBI Taxonomy" id="39966"/>
    <lineage>
        <taxon>Eukaryota</taxon>
        <taxon>Fungi</taxon>
        <taxon>Dikarya</taxon>
        <taxon>Basidiomycota</taxon>
        <taxon>Agaricomycotina</taxon>
        <taxon>Agaricomycetes</taxon>
        <taxon>Agaricomycetidae</taxon>
        <taxon>Agaricales</taxon>
        <taxon>Tricholomatineae</taxon>
        <taxon>Lyophyllaceae</taxon>
        <taxon>Hypsizygus</taxon>
    </lineage>
</organism>
<keyword evidence="5" id="KW-0808">Transferase</keyword>
<evidence type="ECO:0000256" key="4">
    <source>
        <dbReference type="ARBA" id="ARBA00023136"/>
    </source>
</evidence>
<dbReference type="GO" id="GO:0005789">
    <property type="term" value="C:endoplasmic reticulum membrane"/>
    <property type="evidence" value="ECO:0007669"/>
    <property type="project" value="UniProtKB-SubCell"/>
</dbReference>
<dbReference type="GO" id="GO:0004671">
    <property type="term" value="F:protein C-terminal S-isoprenylcysteine carboxyl O-methyltransferase activity"/>
    <property type="evidence" value="ECO:0007669"/>
    <property type="project" value="UniProtKB-EC"/>
</dbReference>
<dbReference type="Proteomes" id="UP000076154">
    <property type="component" value="Unassembled WGS sequence"/>
</dbReference>
<gene>
    <name evidence="6" type="ORF">Hypma_005047</name>
</gene>
<dbReference type="EMBL" id="LUEZ02000021">
    <property type="protein sequence ID" value="RDB26985.1"/>
    <property type="molecule type" value="Genomic_DNA"/>
</dbReference>
<sequence length="236" mass="26481">MMQHPLLKAALTGFSAVGYWYSLTPPSYPSSRDKLHVDGIFGFVAHGLSIASKTAVVASLLCQIAVIVALQYPGSVQSSQVLIRLCHSAEPLPIGFMSPLFVIGSSLVISMALVRAWCFHTLGNLFTFQITIRHDHRLIRTGPYAFVRHPAYTALILVIIGVNIMSLDRKGWIRQCDMMGTQVGWWVEAFLVLCVFSIVSMVRRGEIEDERLKKIFNEEWLAYSRDVPWKFIPGIL</sequence>
<proteinExistence type="inferred from homology"/>
<evidence type="ECO:0000313" key="6">
    <source>
        <dbReference type="EMBL" id="RDB26985.1"/>
    </source>
</evidence>
<dbReference type="PANTHER" id="PTHR12714:SF25">
    <property type="entry name" value="CONSERVED HYPOTHETICAL MEMBRANE PROTEIN"/>
    <property type="match status" value="1"/>
</dbReference>
<dbReference type="Pfam" id="PF04140">
    <property type="entry name" value="ICMT"/>
    <property type="match status" value="1"/>
</dbReference>
<evidence type="ECO:0000256" key="1">
    <source>
        <dbReference type="ARBA" id="ARBA00004141"/>
    </source>
</evidence>
<evidence type="ECO:0000256" key="5">
    <source>
        <dbReference type="RuleBase" id="RU362022"/>
    </source>
</evidence>
<accession>A0A369K2Y3</accession>
<evidence type="ECO:0000256" key="3">
    <source>
        <dbReference type="ARBA" id="ARBA00022989"/>
    </source>
</evidence>